<feature type="compositionally biased region" description="Gly residues" evidence="4">
    <location>
        <begin position="148"/>
        <end position="172"/>
    </location>
</feature>
<dbReference type="GO" id="GO:0016020">
    <property type="term" value="C:membrane"/>
    <property type="evidence" value="ECO:0007669"/>
    <property type="project" value="InterPro"/>
</dbReference>
<dbReference type="GO" id="GO:0022857">
    <property type="term" value="F:transmembrane transporter activity"/>
    <property type="evidence" value="ECO:0007669"/>
    <property type="project" value="InterPro"/>
</dbReference>
<evidence type="ECO:0000256" key="2">
    <source>
        <dbReference type="ARBA" id="ARBA00022989"/>
    </source>
</evidence>
<keyword evidence="1 5" id="KW-0812">Transmembrane</keyword>
<evidence type="ECO:0000256" key="3">
    <source>
        <dbReference type="ARBA" id="ARBA00023136"/>
    </source>
</evidence>
<feature type="compositionally biased region" description="Basic residues" evidence="4">
    <location>
        <begin position="397"/>
        <end position="407"/>
    </location>
</feature>
<evidence type="ECO:0000256" key="1">
    <source>
        <dbReference type="ARBA" id="ARBA00022692"/>
    </source>
</evidence>
<feature type="region of interest" description="Disordered" evidence="4">
    <location>
        <begin position="358"/>
        <end position="416"/>
    </location>
</feature>
<evidence type="ECO:0000256" key="4">
    <source>
        <dbReference type="SAM" id="MobiDB-lite"/>
    </source>
</evidence>
<organism evidence="6">
    <name type="scientific">Zea mays</name>
    <name type="common">Maize</name>
    <dbReference type="NCBI Taxonomy" id="4577"/>
    <lineage>
        <taxon>Eukaryota</taxon>
        <taxon>Viridiplantae</taxon>
        <taxon>Streptophyta</taxon>
        <taxon>Embryophyta</taxon>
        <taxon>Tracheophyta</taxon>
        <taxon>Spermatophyta</taxon>
        <taxon>Magnoliopsida</taxon>
        <taxon>Liliopsida</taxon>
        <taxon>Poales</taxon>
        <taxon>Poaceae</taxon>
        <taxon>PACMAD clade</taxon>
        <taxon>Panicoideae</taxon>
        <taxon>Andropogonodae</taxon>
        <taxon>Andropogoneae</taxon>
        <taxon>Tripsacinae</taxon>
        <taxon>Zea</taxon>
    </lineage>
</organism>
<evidence type="ECO:0000313" key="6">
    <source>
        <dbReference type="EMBL" id="ACF84515.1"/>
    </source>
</evidence>
<dbReference type="Proteomes" id="UP000007305">
    <property type="component" value="Chromosome 8"/>
</dbReference>
<name>B4FQX2_MAIZE</name>
<feature type="compositionally biased region" description="Basic residues" evidence="4">
    <location>
        <begin position="257"/>
        <end position="272"/>
    </location>
</feature>
<reference evidence="7" key="3">
    <citation type="submission" date="2019-07" db="EMBL/GenBank/DDBJ databases">
        <authorList>
            <person name="Seetharam A."/>
            <person name="Woodhouse M."/>
            <person name="Cannon E."/>
        </authorList>
    </citation>
    <scope>NUCLEOTIDE SEQUENCE [LARGE SCALE GENOMIC DNA]</scope>
    <source>
        <strain evidence="7">cv. B73</strain>
    </source>
</reference>
<dbReference type="EnsemblPlants" id="Zm00001eb339790_T003">
    <property type="protein sequence ID" value="Zm00001eb339790_P003"/>
    <property type="gene ID" value="Zm00001eb339790"/>
</dbReference>
<evidence type="ECO:0000256" key="5">
    <source>
        <dbReference type="SAM" id="Phobius"/>
    </source>
</evidence>
<gene>
    <name evidence="7" type="primary">LOC100272817</name>
</gene>
<sequence>MSRMGGKDCVPPVAMVLVQLGFAVMNIVSKLALDAGMSPYVLIAYRNLIAAAVISPIAYLLERCFSSSGACTSVHSSASPHTRTHLIRQAYYKKRGDDHKEGAPADLLLLHLRGNAEPGAVRRGAQVHQRDRGVRAHQHAAGADLRDGGGAQDGAGAAGHGGGAGQAGGHGGVRGRIHAHTLLQGPRPQGVGVPDPLALRGARVAPRRRRRGRRPHGPRRGARGRPRHRQLRRLGRLVHSPHQDLPGVLRALHQHRHHVPHGGRAVRGRQRRPGPEPRRLEARVRHQALLRALHRDRWLRGRVHAHVVVHPGARPAVRVHVQPAAARHRRRRRLGHPRRQDTPGKCYRLRAHRCRAIHGALGQRKGDGQTGPRQRQRRRGDRRRIGPCGRKQQGWCGRRKQPCRRRQQPAGVLHNN</sequence>
<reference evidence="6" key="1">
    <citation type="journal article" date="2009" name="PLoS Genet.">
        <title>Sequencing, mapping, and analysis of 27,455 maize full-length cDNAs.</title>
        <authorList>
            <person name="Soderlund C."/>
            <person name="Descour A."/>
            <person name="Kudrna D."/>
            <person name="Bomhoff M."/>
            <person name="Boyd L."/>
            <person name="Currie J."/>
            <person name="Angelova A."/>
            <person name="Collura K."/>
            <person name="Wissotski M."/>
            <person name="Ashley E."/>
            <person name="Morrow D."/>
            <person name="Fernandes J."/>
            <person name="Walbot V."/>
            <person name="Yu Y."/>
        </authorList>
    </citation>
    <scope>NUCLEOTIDE SEQUENCE</scope>
    <source>
        <strain evidence="6">B73</strain>
    </source>
</reference>
<evidence type="ECO:0008006" key="9">
    <source>
        <dbReference type="Google" id="ProtNLM"/>
    </source>
</evidence>
<proteinExistence type="evidence at transcript level"/>
<keyword evidence="8" id="KW-1185">Reference proteome</keyword>
<keyword evidence="3 5" id="KW-0472">Membrane</keyword>
<dbReference type="ExpressionAtlas" id="B4FQX2">
    <property type="expression patterns" value="baseline and differential"/>
</dbReference>
<feature type="transmembrane region" description="Helical" evidence="5">
    <location>
        <begin position="40"/>
        <end position="61"/>
    </location>
</feature>
<reference evidence="7" key="4">
    <citation type="submission" date="2021-05" db="UniProtKB">
        <authorList>
            <consortium name="EnsemblPlants"/>
        </authorList>
    </citation>
    <scope>IDENTIFICATION</scope>
    <source>
        <strain evidence="7">cv. B73</strain>
    </source>
</reference>
<feature type="compositionally biased region" description="Basic residues" evidence="4">
    <location>
        <begin position="205"/>
        <end position="230"/>
    </location>
</feature>
<dbReference type="Gramene" id="Zm00001eb339790_T003">
    <property type="protein sequence ID" value="Zm00001eb339790_P003"/>
    <property type="gene ID" value="Zm00001eb339790"/>
</dbReference>
<feature type="region of interest" description="Disordered" evidence="4">
    <location>
        <begin position="322"/>
        <end position="345"/>
    </location>
</feature>
<evidence type="ECO:0000313" key="7">
    <source>
        <dbReference type="EnsemblPlants" id="Zm00001eb339790_P003"/>
    </source>
</evidence>
<protein>
    <recommendedName>
        <fullName evidence="9">WAT1-related protein</fullName>
    </recommendedName>
</protein>
<accession>B4FQX2</accession>
<dbReference type="PANTHER" id="PTHR31218">
    <property type="entry name" value="WAT1-RELATED PROTEIN"/>
    <property type="match status" value="1"/>
</dbReference>
<evidence type="ECO:0000313" key="8">
    <source>
        <dbReference type="Proteomes" id="UP000007305"/>
    </source>
</evidence>
<dbReference type="RefSeq" id="NP_001140742.1">
    <property type="nucleotide sequence ID" value="NM_001147270.2"/>
</dbReference>
<dbReference type="GeneID" id="100272817"/>
<dbReference type="EMBL" id="BT039510">
    <property type="protein sequence ID" value="ACF84515.1"/>
    <property type="molecule type" value="mRNA"/>
</dbReference>
<dbReference type="AlphaFoldDB" id="B4FQX2"/>
<feature type="region of interest" description="Disordered" evidence="4">
    <location>
        <begin position="121"/>
        <end position="230"/>
    </location>
</feature>
<reference evidence="8" key="2">
    <citation type="journal article" date="2009" name="Science">
        <title>The B73 maize genome: complexity, diversity, and dynamics.</title>
        <authorList>
            <person name="Schnable P.S."/>
            <person name="Ware D."/>
            <person name="Fulton R.S."/>
            <person name="Stein J.C."/>
            <person name="Wei F."/>
            <person name="Pasternak S."/>
            <person name="Liang C."/>
            <person name="Zhang J."/>
            <person name="Fulton L."/>
            <person name="Graves T.A."/>
            <person name="Minx P."/>
            <person name="Reily A.D."/>
            <person name="Courtney L."/>
            <person name="Kruchowski S.S."/>
            <person name="Tomlinson C."/>
            <person name="Strong C."/>
            <person name="Delehaunty K."/>
            <person name="Fronick C."/>
            <person name="Courtney B."/>
            <person name="Rock S.M."/>
            <person name="Belter E."/>
            <person name="Du F."/>
            <person name="Kim K."/>
            <person name="Abbott R.M."/>
            <person name="Cotton M."/>
            <person name="Levy A."/>
            <person name="Marchetto P."/>
            <person name="Ochoa K."/>
            <person name="Jackson S.M."/>
            <person name="Gillam B."/>
            <person name="Chen W."/>
            <person name="Yan L."/>
            <person name="Higginbotham J."/>
            <person name="Cardenas M."/>
            <person name="Waligorski J."/>
            <person name="Applebaum E."/>
            <person name="Phelps L."/>
            <person name="Falcone J."/>
            <person name="Kanchi K."/>
            <person name="Thane T."/>
            <person name="Scimone A."/>
            <person name="Thane N."/>
            <person name="Henke J."/>
            <person name="Wang T."/>
            <person name="Ruppert J."/>
            <person name="Shah N."/>
            <person name="Rotter K."/>
            <person name="Hodges J."/>
            <person name="Ingenthron E."/>
            <person name="Cordes M."/>
            <person name="Kohlberg S."/>
            <person name="Sgro J."/>
            <person name="Delgado B."/>
            <person name="Mead K."/>
            <person name="Chinwalla A."/>
            <person name="Leonard S."/>
            <person name="Crouse K."/>
            <person name="Collura K."/>
            <person name="Kudrna D."/>
            <person name="Currie J."/>
            <person name="He R."/>
            <person name="Angelova A."/>
            <person name="Rajasekar S."/>
            <person name="Mueller T."/>
            <person name="Lomeli R."/>
            <person name="Scara G."/>
            <person name="Ko A."/>
            <person name="Delaney K."/>
            <person name="Wissotski M."/>
            <person name="Lopez G."/>
            <person name="Campos D."/>
            <person name="Braidotti M."/>
            <person name="Ashley E."/>
            <person name="Golser W."/>
            <person name="Kim H."/>
            <person name="Lee S."/>
            <person name="Lin J."/>
            <person name="Dujmic Z."/>
            <person name="Kim W."/>
            <person name="Talag J."/>
            <person name="Zuccolo A."/>
            <person name="Fan C."/>
            <person name="Sebastian A."/>
            <person name="Kramer M."/>
            <person name="Spiegel L."/>
            <person name="Nascimento L."/>
            <person name="Zutavern T."/>
            <person name="Miller B."/>
            <person name="Ambroise C."/>
            <person name="Muller S."/>
            <person name="Spooner W."/>
            <person name="Narechania A."/>
            <person name="Ren L."/>
            <person name="Wei S."/>
            <person name="Kumari S."/>
            <person name="Faga B."/>
            <person name="Levy M.J."/>
            <person name="McMahan L."/>
            <person name="Van Buren P."/>
            <person name="Vaughn M.W."/>
            <person name="Ying K."/>
            <person name="Yeh C.-T."/>
            <person name="Emrich S.J."/>
            <person name="Jia Y."/>
            <person name="Kalyanaraman A."/>
            <person name="Hsia A.-P."/>
            <person name="Barbazuk W.B."/>
            <person name="Baucom R.S."/>
            <person name="Brutnell T.P."/>
            <person name="Carpita N.C."/>
            <person name="Chaparro C."/>
            <person name="Chia J.-M."/>
            <person name="Deragon J.-M."/>
            <person name="Estill J.C."/>
            <person name="Fu Y."/>
            <person name="Jeddeloh J.A."/>
            <person name="Han Y."/>
            <person name="Lee H."/>
            <person name="Li P."/>
            <person name="Lisch D.R."/>
            <person name="Liu S."/>
            <person name="Liu Z."/>
            <person name="Nagel D.H."/>
            <person name="McCann M.C."/>
            <person name="SanMiguel P."/>
            <person name="Myers A.M."/>
            <person name="Nettleton D."/>
            <person name="Nguyen J."/>
            <person name="Penning B.W."/>
            <person name="Ponnala L."/>
            <person name="Schneider K.L."/>
            <person name="Schwartz D.C."/>
            <person name="Sharma A."/>
            <person name="Soderlund C."/>
            <person name="Springer N.M."/>
            <person name="Sun Q."/>
            <person name="Wang H."/>
            <person name="Waterman M."/>
            <person name="Westerman R."/>
            <person name="Wolfgruber T.K."/>
            <person name="Yang L."/>
            <person name="Yu Y."/>
            <person name="Zhang L."/>
            <person name="Zhou S."/>
            <person name="Zhu Q."/>
            <person name="Bennetzen J.L."/>
            <person name="Dawe R.K."/>
            <person name="Jiang J."/>
            <person name="Jiang N."/>
            <person name="Presting G.G."/>
            <person name="Wessler S.R."/>
            <person name="Aluru S."/>
            <person name="Martienssen R.A."/>
            <person name="Clifton S.W."/>
            <person name="McCombie W.R."/>
            <person name="Wing R.A."/>
            <person name="Wilson R.K."/>
        </authorList>
    </citation>
    <scope>NUCLEOTIDE SEQUENCE [LARGE SCALE GENOMIC DNA]</scope>
    <source>
        <strain evidence="8">cv. B73</strain>
    </source>
</reference>
<feature type="transmembrane region" description="Helical" evidence="5">
    <location>
        <begin position="12"/>
        <end position="33"/>
    </location>
</feature>
<feature type="compositionally biased region" description="Basic residues" evidence="4">
    <location>
        <begin position="326"/>
        <end position="337"/>
    </location>
</feature>
<feature type="region of interest" description="Disordered" evidence="4">
    <location>
        <begin position="257"/>
        <end position="281"/>
    </location>
</feature>
<dbReference type="InterPro" id="IPR030184">
    <property type="entry name" value="WAT1-related"/>
</dbReference>
<keyword evidence="2 5" id="KW-1133">Transmembrane helix</keyword>
<dbReference type="KEGG" id="zma:100272817"/>
<dbReference type="OrthoDB" id="1728340at2759"/>
<dbReference type="HOGENOM" id="CLU_661180_0_0_1"/>